<organism evidence="1 2">
    <name type="scientific">Nesterenkonia salmonea</name>
    <dbReference type="NCBI Taxonomy" id="1804987"/>
    <lineage>
        <taxon>Bacteria</taxon>
        <taxon>Bacillati</taxon>
        <taxon>Actinomycetota</taxon>
        <taxon>Actinomycetes</taxon>
        <taxon>Micrococcales</taxon>
        <taxon>Micrococcaceae</taxon>
        <taxon>Nesterenkonia</taxon>
    </lineage>
</organism>
<dbReference type="EMBL" id="VAVZ01000003">
    <property type="protein sequence ID" value="TLQ00291.1"/>
    <property type="molecule type" value="Genomic_DNA"/>
</dbReference>
<reference evidence="1 2" key="1">
    <citation type="submission" date="2019-05" db="EMBL/GenBank/DDBJ databases">
        <title>Nesterenkonia sp. GY074 isolated from the Southern Atlantic Ocean.</title>
        <authorList>
            <person name="Zhang G."/>
        </authorList>
    </citation>
    <scope>NUCLEOTIDE SEQUENCE [LARGE SCALE GENOMIC DNA]</scope>
    <source>
        <strain evidence="1 2">GY074</strain>
    </source>
</reference>
<evidence type="ECO:0000313" key="1">
    <source>
        <dbReference type="EMBL" id="TLQ00291.1"/>
    </source>
</evidence>
<comment type="caution">
    <text evidence="1">The sequence shown here is derived from an EMBL/GenBank/DDBJ whole genome shotgun (WGS) entry which is preliminary data.</text>
</comment>
<name>A0A5R9BK59_9MICC</name>
<protein>
    <submittedName>
        <fullName evidence="1">Uncharacterized protein</fullName>
    </submittedName>
</protein>
<dbReference type="RefSeq" id="WP_138251791.1">
    <property type="nucleotide sequence ID" value="NZ_VAVZ01000003.1"/>
</dbReference>
<dbReference type="Proteomes" id="UP000310458">
    <property type="component" value="Unassembled WGS sequence"/>
</dbReference>
<keyword evidence="2" id="KW-1185">Reference proteome</keyword>
<dbReference type="AlphaFoldDB" id="A0A5R9BK59"/>
<sequence length="99" mass="10556">MSRTPSVRSDLQYLGMIDGTITTTAQRWTAQLIKDEQQSLCLGLEARSASGHNASRPSSQYYGNTTADQNFLASAAGDHLAGRPLLRDLQSGVGQISGS</sequence>
<accession>A0A5R9BK59</accession>
<proteinExistence type="predicted"/>
<gene>
    <name evidence="1" type="ORF">FEF26_01625</name>
</gene>
<evidence type="ECO:0000313" key="2">
    <source>
        <dbReference type="Proteomes" id="UP000310458"/>
    </source>
</evidence>